<organism evidence="3 4">
    <name type="scientific">Chironomus riparius</name>
    <dbReference type="NCBI Taxonomy" id="315576"/>
    <lineage>
        <taxon>Eukaryota</taxon>
        <taxon>Metazoa</taxon>
        <taxon>Ecdysozoa</taxon>
        <taxon>Arthropoda</taxon>
        <taxon>Hexapoda</taxon>
        <taxon>Insecta</taxon>
        <taxon>Pterygota</taxon>
        <taxon>Neoptera</taxon>
        <taxon>Endopterygota</taxon>
        <taxon>Diptera</taxon>
        <taxon>Nematocera</taxon>
        <taxon>Chironomoidea</taxon>
        <taxon>Chironomidae</taxon>
        <taxon>Chironominae</taxon>
        <taxon>Chironomus</taxon>
    </lineage>
</organism>
<dbReference type="SMART" id="SM00868">
    <property type="entry name" value="zf-AD"/>
    <property type="match status" value="1"/>
</dbReference>
<reference evidence="3" key="2">
    <citation type="submission" date="2022-10" db="EMBL/GenBank/DDBJ databases">
        <authorList>
            <consortium name="ENA_rothamsted_submissions"/>
            <consortium name="culmorum"/>
            <person name="King R."/>
        </authorList>
    </citation>
    <scope>NUCLEOTIDE SEQUENCE</scope>
</reference>
<sequence>MDNICRLCSSRSRSPTSIFDSKNGKLIADLIKIICPIKIAISDDLPKTICNLCLRIISEAVELREKSIETDQNLRRKLTTKESKNTKNNTKIPEIINPDPVKLEKESNLINFIDQSLVGHQDFHDYEDNDDDDNSGYMDYDQHDDSDIVNYEPPMKIQKRDTSYSKRTIEDDIDSMTNIVELKNVMKTFHKRLIKVENVLNESEEVIEKPVKRGDFLMNKISTVPEFEKFVEDISLSKDLRDYLVQYWKVIPHGSRQSPENGKVYAILLSLFDEDFLHNNVKWGHGTKKEYNKDSQSDEKNSKTVVLKTVDHFIDMIKEALGFKSDANSQIATIFKNLFRNKIKRQMIKGINPAEVGQNVQPTIAQGLQEQT</sequence>
<evidence type="ECO:0000256" key="1">
    <source>
        <dbReference type="PROSITE-ProRule" id="PRU01263"/>
    </source>
</evidence>
<keyword evidence="4" id="KW-1185">Reference proteome</keyword>
<evidence type="ECO:0000313" key="3">
    <source>
        <dbReference type="EMBL" id="CAG9811987.1"/>
    </source>
</evidence>
<dbReference type="PANTHER" id="PTHR39942">
    <property type="entry name" value="BCDNA.LD26519-RELATED"/>
    <property type="match status" value="1"/>
</dbReference>
<feature type="binding site" evidence="1">
    <location>
        <position position="50"/>
    </location>
    <ligand>
        <name>Zn(2+)</name>
        <dbReference type="ChEBI" id="CHEBI:29105"/>
    </ligand>
</feature>
<keyword evidence="1" id="KW-0862">Zinc</keyword>
<dbReference type="GO" id="GO:0008270">
    <property type="term" value="F:zinc ion binding"/>
    <property type="evidence" value="ECO:0007669"/>
    <property type="project" value="UniProtKB-UniRule"/>
</dbReference>
<dbReference type="SUPFAM" id="SSF57716">
    <property type="entry name" value="Glucocorticoid receptor-like (DNA-binding domain)"/>
    <property type="match status" value="1"/>
</dbReference>
<feature type="domain" description="ZAD" evidence="2">
    <location>
        <begin position="3"/>
        <end position="77"/>
    </location>
</feature>
<evidence type="ECO:0000313" key="4">
    <source>
        <dbReference type="Proteomes" id="UP001153620"/>
    </source>
</evidence>
<dbReference type="AlphaFoldDB" id="A0A9N9X1D9"/>
<keyword evidence="1" id="KW-0863">Zinc-finger</keyword>
<evidence type="ECO:0000259" key="2">
    <source>
        <dbReference type="PROSITE" id="PS51915"/>
    </source>
</evidence>
<dbReference type="Pfam" id="PF07776">
    <property type="entry name" value="zf-AD"/>
    <property type="match status" value="1"/>
</dbReference>
<gene>
    <name evidence="3" type="ORF">CHIRRI_LOCUS14794</name>
</gene>
<dbReference type="PROSITE" id="PS51915">
    <property type="entry name" value="ZAD"/>
    <property type="match status" value="1"/>
</dbReference>
<feature type="binding site" evidence="1">
    <location>
        <position position="8"/>
    </location>
    <ligand>
        <name>Zn(2+)</name>
        <dbReference type="ChEBI" id="CHEBI:29105"/>
    </ligand>
</feature>
<accession>A0A9N9X1D9</accession>
<feature type="binding site" evidence="1">
    <location>
        <position position="53"/>
    </location>
    <ligand>
        <name>Zn(2+)</name>
        <dbReference type="ChEBI" id="CHEBI:29105"/>
    </ligand>
</feature>
<dbReference type="Gene3D" id="3.40.1800.20">
    <property type="match status" value="1"/>
</dbReference>
<feature type="binding site" evidence="1">
    <location>
        <position position="5"/>
    </location>
    <ligand>
        <name>Zn(2+)</name>
        <dbReference type="ChEBI" id="CHEBI:29105"/>
    </ligand>
</feature>
<reference evidence="3" key="1">
    <citation type="submission" date="2022-01" db="EMBL/GenBank/DDBJ databases">
        <authorList>
            <person name="King R."/>
        </authorList>
    </citation>
    <scope>NUCLEOTIDE SEQUENCE</scope>
</reference>
<dbReference type="Proteomes" id="UP001153620">
    <property type="component" value="Chromosome 4"/>
</dbReference>
<dbReference type="InterPro" id="IPR012934">
    <property type="entry name" value="Znf_AD"/>
</dbReference>
<keyword evidence="1" id="KW-0479">Metal-binding</keyword>
<proteinExistence type="predicted"/>
<dbReference type="GO" id="GO:0005634">
    <property type="term" value="C:nucleus"/>
    <property type="evidence" value="ECO:0007669"/>
    <property type="project" value="InterPro"/>
</dbReference>
<dbReference type="PANTHER" id="PTHR39942:SF1">
    <property type="entry name" value="BCDNA.LD26519-RELATED"/>
    <property type="match status" value="1"/>
</dbReference>
<dbReference type="EMBL" id="OU895880">
    <property type="protein sequence ID" value="CAG9811987.1"/>
    <property type="molecule type" value="Genomic_DNA"/>
</dbReference>
<protein>
    <recommendedName>
        <fullName evidence="2">ZAD domain-containing protein</fullName>
    </recommendedName>
</protein>
<name>A0A9N9X1D9_9DIPT</name>